<evidence type="ECO:0000256" key="1">
    <source>
        <dbReference type="ARBA" id="ARBA00022443"/>
    </source>
</evidence>
<evidence type="ECO:0000256" key="2">
    <source>
        <dbReference type="PROSITE-ProRule" id="PRU00192"/>
    </source>
</evidence>
<dbReference type="SUPFAM" id="SSF50044">
    <property type="entry name" value="SH3-domain"/>
    <property type="match status" value="1"/>
</dbReference>
<dbReference type="InterPro" id="IPR036028">
    <property type="entry name" value="SH3-like_dom_sf"/>
</dbReference>
<reference evidence="6" key="2">
    <citation type="submission" date="2013-04" db="EMBL/GenBank/DDBJ databases">
        <title>Genomic mechanisms accounting for the adaptation to parasitism in nematode-trapping fungi.</title>
        <authorList>
            <person name="Ahren D.G."/>
        </authorList>
    </citation>
    <scope>NUCLEOTIDE SEQUENCE [LARGE SCALE GENOMIC DNA]</scope>
    <source>
        <strain evidence="6">CBS 200.50</strain>
    </source>
</reference>
<gene>
    <name evidence="5" type="ORF">H072_9823</name>
</gene>
<dbReference type="PROSITE" id="PS50002">
    <property type="entry name" value="SH3"/>
    <property type="match status" value="1"/>
</dbReference>
<reference evidence="5 6" key="1">
    <citation type="journal article" date="2013" name="PLoS Genet.">
        <title>Genomic mechanisms accounting for the adaptation to parasitism in nematode-trapping fungi.</title>
        <authorList>
            <person name="Meerupati T."/>
            <person name="Andersson K.M."/>
            <person name="Friman E."/>
            <person name="Kumar D."/>
            <person name="Tunlid A."/>
            <person name="Ahren D."/>
        </authorList>
    </citation>
    <scope>NUCLEOTIDE SEQUENCE [LARGE SCALE GENOMIC DNA]</scope>
    <source>
        <strain evidence="5 6">CBS 200.50</strain>
    </source>
</reference>
<comment type="caution">
    <text evidence="5">The sequence shown here is derived from an EMBL/GenBank/DDBJ whole genome shotgun (WGS) entry which is preliminary data.</text>
</comment>
<keyword evidence="6" id="KW-1185">Reference proteome</keyword>
<dbReference type="InterPro" id="IPR001452">
    <property type="entry name" value="SH3_domain"/>
</dbReference>
<dbReference type="Pfam" id="PF00018">
    <property type="entry name" value="SH3_1"/>
    <property type="match status" value="1"/>
</dbReference>
<feature type="compositionally biased region" description="Polar residues" evidence="3">
    <location>
        <begin position="134"/>
        <end position="155"/>
    </location>
</feature>
<dbReference type="STRING" id="1284197.S8BMX3"/>
<evidence type="ECO:0000256" key="3">
    <source>
        <dbReference type="SAM" id="MobiDB-lite"/>
    </source>
</evidence>
<evidence type="ECO:0000313" key="6">
    <source>
        <dbReference type="Proteomes" id="UP000015100"/>
    </source>
</evidence>
<accession>S8BMX3</accession>
<proteinExistence type="predicted"/>
<feature type="region of interest" description="Disordered" evidence="3">
    <location>
        <begin position="1"/>
        <end position="157"/>
    </location>
</feature>
<dbReference type="CDD" id="cd00174">
    <property type="entry name" value="SH3"/>
    <property type="match status" value="1"/>
</dbReference>
<feature type="region of interest" description="Disordered" evidence="3">
    <location>
        <begin position="176"/>
        <end position="251"/>
    </location>
</feature>
<keyword evidence="1 2" id="KW-0728">SH3 domain</keyword>
<name>S8BMX3_DACHA</name>
<dbReference type="SMART" id="SM00326">
    <property type="entry name" value="SH3"/>
    <property type="match status" value="1"/>
</dbReference>
<organism evidence="5 6">
    <name type="scientific">Dactylellina haptotyla (strain CBS 200.50)</name>
    <name type="common">Nematode-trapping fungus</name>
    <name type="synonym">Monacrosporium haptotylum</name>
    <dbReference type="NCBI Taxonomy" id="1284197"/>
    <lineage>
        <taxon>Eukaryota</taxon>
        <taxon>Fungi</taxon>
        <taxon>Dikarya</taxon>
        <taxon>Ascomycota</taxon>
        <taxon>Pezizomycotina</taxon>
        <taxon>Orbiliomycetes</taxon>
        <taxon>Orbiliales</taxon>
        <taxon>Orbiliaceae</taxon>
        <taxon>Dactylellina</taxon>
    </lineage>
</organism>
<protein>
    <recommendedName>
        <fullName evidence="4">SH3 domain-containing protein</fullName>
    </recommendedName>
</protein>
<feature type="compositionally biased region" description="Basic and acidic residues" evidence="3">
    <location>
        <begin position="72"/>
        <end position="102"/>
    </location>
</feature>
<dbReference type="Proteomes" id="UP000015100">
    <property type="component" value="Unassembled WGS sequence"/>
</dbReference>
<feature type="domain" description="SH3" evidence="4">
    <location>
        <begin position="562"/>
        <end position="620"/>
    </location>
</feature>
<evidence type="ECO:0000259" key="4">
    <source>
        <dbReference type="PROSITE" id="PS50002"/>
    </source>
</evidence>
<dbReference type="EMBL" id="AQGS01000867">
    <property type="protein sequence ID" value="EPS36572.1"/>
    <property type="molecule type" value="Genomic_DNA"/>
</dbReference>
<dbReference type="AlphaFoldDB" id="S8BMX3"/>
<evidence type="ECO:0000313" key="5">
    <source>
        <dbReference type="EMBL" id="EPS36572.1"/>
    </source>
</evidence>
<dbReference type="OrthoDB" id="10255128at2759"/>
<feature type="compositionally biased region" description="Low complexity" evidence="3">
    <location>
        <begin position="103"/>
        <end position="118"/>
    </location>
</feature>
<sequence>MGESANFSPTRARPDQGPFANVLTPVVETAHRSRRSSLSSRASKGTRESTGRGLPSRNLESASAGARTSRTRKIENHTKEALTRETEFFEGRPSEDRHDDTISKGTSSIRSSSTYSGSFNQKKSSRRFDCDGTDTPNQDYSPYSSPHTPQGSHINISPPYRCGSFGLSATNLNTTGFDRRGEYLPPSRQDGEFGYTKRSSRPSKEAGLSSKHEKEYPPSQDELSIISSSSDSPRANPMQFNADEETDSDSGEFLAKDLSKKRYLFHMKCWDDAIKADQYGSLTEHTEVLANNKLVQVERSRDIVASTPLIIELTKGKVDDVLTQLEHLRAAEKHTFDSFYLIKTIALINSGNHEAAKRACNRLIRRARDQNQPTRLAIGFYTMTHILKAMGKTTDASWFKDQWDVKSKNGEAINDLPEMRWLKYCLFIIHGRDENGLNGTERAKATKEFLEKKPEPFTNKTAAKVCYVKALEDHFPINDIERNSYYWSDDSPRSYKLGPNKLRLRFRKGSIVKMVGPANRVGWWKGTLIFSCKNERLKWKHPVSGKDAAKSRLPIFPLSKVKGLSQVRALNSREAEADGELALKKGDIITAIEAVGDGLWWKGFIDERIGIFPLSETSKF</sequence>
<dbReference type="Gene3D" id="2.30.30.40">
    <property type="entry name" value="SH3 Domains"/>
    <property type="match status" value="1"/>
</dbReference>
<dbReference type="HOGENOM" id="CLU_440767_0_0_1"/>